<dbReference type="PANTHER" id="PTHR24306">
    <property type="match status" value="1"/>
</dbReference>
<evidence type="ECO:0008006" key="8">
    <source>
        <dbReference type="Google" id="ProtNLM"/>
    </source>
</evidence>
<sequence>MEASSSPHGLLELAKDTAAQYSLYILLAVLFFSCLANRAITGLQSQLQRPAADGEPNRPRKLPYWVPGLGHAFSFVWGHRDFLLKAEQTIDEPAVALQMGFHTQNMIYSPTMAQKLFSYTGAKSGVYSTKVMENFLGDVGPFRRTKPEILEKINDTLTPIKQDRYLEQITSNIVTFLQRETANLVSFSRSIVDQSIWERNAAITVEEGSNPPICEANMFALIRSFTTYSISQTFMGQAFVDFHTGLIEDLWTWDREFVRLSAGTPKWLPVPGISAAYPARERVRKLVSVLQASFLALEDGRDAPMEFRDLDDVSELMQTRMRLWKTLGINIALSARLDSWLLWRLTSDVSKLVFWMIFHVYSDPDGDLLSKIRKEIAPFAKTSRLGPKETGLPFMEPPRVSMDFEGLLRSCPLLKATYAETTRLNTNPISYRQLTTDLVLTESDKEATLYGAKEPRSYQFRRGDILGVPCGAHHIDPVYYPNTQKFDPERFISTDSGKEAVDWRTVLPFGGDDTFAAFTERQVLAFFVSVVSLWDIEPVSPAGWKHPGHKLSANAYNISRDLRVRLKHRI</sequence>
<evidence type="ECO:0000313" key="6">
    <source>
        <dbReference type="EMBL" id="QKX64304.1"/>
    </source>
</evidence>
<keyword evidence="5" id="KW-1133">Transmembrane helix</keyword>
<evidence type="ECO:0000256" key="3">
    <source>
        <dbReference type="ARBA" id="ARBA00023002"/>
    </source>
</evidence>
<evidence type="ECO:0000256" key="4">
    <source>
        <dbReference type="ARBA" id="ARBA00023004"/>
    </source>
</evidence>
<keyword evidence="3" id="KW-0560">Oxidoreductase</keyword>
<dbReference type="AlphaFoldDB" id="A0A7H8RD20"/>
<dbReference type="InterPro" id="IPR036396">
    <property type="entry name" value="Cyt_P450_sf"/>
</dbReference>
<dbReference type="InterPro" id="IPR002403">
    <property type="entry name" value="Cyt_P450_E_grp-IV"/>
</dbReference>
<keyword evidence="7" id="KW-1185">Reference proteome</keyword>
<dbReference type="Proteomes" id="UP000509510">
    <property type="component" value="Chromosome VI"/>
</dbReference>
<feature type="transmembrane region" description="Helical" evidence="5">
    <location>
        <begin position="21"/>
        <end position="40"/>
    </location>
</feature>
<evidence type="ECO:0000256" key="1">
    <source>
        <dbReference type="ARBA" id="ARBA00010617"/>
    </source>
</evidence>
<dbReference type="GO" id="GO:0005506">
    <property type="term" value="F:iron ion binding"/>
    <property type="evidence" value="ECO:0007669"/>
    <property type="project" value="InterPro"/>
</dbReference>
<dbReference type="GeneID" id="55998956"/>
<comment type="similarity">
    <text evidence="1">Belongs to the cytochrome P450 family.</text>
</comment>
<organism evidence="6 7">
    <name type="scientific">Talaromyces rugulosus</name>
    <name type="common">Penicillium rugulosum</name>
    <dbReference type="NCBI Taxonomy" id="121627"/>
    <lineage>
        <taxon>Eukaryota</taxon>
        <taxon>Fungi</taxon>
        <taxon>Dikarya</taxon>
        <taxon>Ascomycota</taxon>
        <taxon>Pezizomycotina</taxon>
        <taxon>Eurotiomycetes</taxon>
        <taxon>Eurotiomycetidae</taxon>
        <taxon>Eurotiales</taxon>
        <taxon>Trichocomaceae</taxon>
        <taxon>Talaromyces</taxon>
        <taxon>Talaromyces sect. Islandici</taxon>
    </lineage>
</organism>
<dbReference type="SUPFAM" id="SSF48264">
    <property type="entry name" value="Cytochrome P450"/>
    <property type="match status" value="1"/>
</dbReference>
<keyword evidence="5" id="KW-0812">Transmembrane</keyword>
<keyword evidence="4" id="KW-0408">Iron</keyword>
<evidence type="ECO:0000256" key="2">
    <source>
        <dbReference type="ARBA" id="ARBA00022723"/>
    </source>
</evidence>
<dbReference type="Gene3D" id="1.10.630.10">
    <property type="entry name" value="Cytochrome P450"/>
    <property type="match status" value="1"/>
</dbReference>
<dbReference type="GO" id="GO:0004497">
    <property type="term" value="F:monooxygenase activity"/>
    <property type="evidence" value="ECO:0007669"/>
    <property type="project" value="InterPro"/>
</dbReference>
<dbReference type="RefSeq" id="XP_035350478.1">
    <property type="nucleotide sequence ID" value="XM_035494585.1"/>
</dbReference>
<dbReference type="KEGG" id="trg:TRUGW13939_11478"/>
<dbReference type="PRINTS" id="PR00465">
    <property type="entry name" value="EP450IV"/>
</dbReference>
<dbReference type="GO" id="GO:0020037">
    <property type="term" value="F:heme binding"/>
    <property type="evidence" value="ECO:0007669"/>
    <property type="project" value="InterPro"/>
</dbReference>
<name>A0A7H8RD20_TALRU</name>
<protein>
    <recommendedName>
        <fullName evidence="8">Cytochrome P450</fullName>
    </recommendedName>
</protein>
<dbReference type="GO" id="GO:0016705">
    <property type="term" value="F:oxidoreductase activity, acting on paired donors, with incorporation or reduction of molecular oxygen"/>
    <property type="evidence" value="ECO:0007669"/>
    <property type="project" value="InterPro"/>
</dbReference>
<proteinExistence type="inferred from homology"/>
<evidence type="ECO:0000256" key="5">
    <source>
        <dbReference type="SAM" id="Phobius"/>
    </source>
</evidence>
<keyword evidence="5" id="KW-0472">Membrane</keyword>
<keyword evidence="2" id="KW-0479">Metal-binding</keyword>
<dbReference type="PANTHER" id="PTHR24306:SF7">
    <property type="entry name" value="AHBB"/>
    <property type="match status" value="1"/>
</dbReference>
<evidence type="ECO:0000313" key="7">
    <source>
        <dbReference type="Proteomes" id="UP000509510"/>
    </source>
</evidence>
<dbReference type="OrthoDB" id="3366823at2759"/>
<accession>A0A7H8RD20</accession>
<reference evidence="7" key="1">
    <citation type="submission" date="2020-06" db="EMBL/GenBank/DDBJ databases">
        <title>A chromosome-scale genome assembly of Talaromyces rugulosus W13939.</title>
        <authorList>
            <person name="Wang B."/>
            <person name="Guo L."/>
            <person name="Ye K."/>
            <person name="Wang L."/>
        </authorList>
    </citation>
    <scope>NUCLEOTIDE SEQUENCE [LARGE SCALE GENOMIC DNA]</scope>
    <source>
        <strain evidence="7">W13939</strain>
    </source>
</reference>
<dbReference type="EMBL" id="CP055903">
    <property type="protein sequence ID" value="QKX64304.1"/>
    <property type="molecule type" value="Genomic_DNA"/>
</dbReference>
<gene>
    <name evidence="6" type="ORF">TRUGW13939_11478</name>
</gene>